<protein>
    <submittedName>
        <fullName evidence="2">Uncharacterized protein</fullName>
    </submittedName>
</protein>
<keyword evidence="3" id="KW-1185">Reference proteome</keyword>
<feature type="compositionally biased region" description="Basic residues" evidence="1">
    <location>
        <begin position="1"/>
        <end position="22"/>
    </location>
</feature>
<dbReference type="OrthoDB" id="7616637at2759"/>
<evidence type="ECO:0000313" key="3">
    <source>
        <dbReference type="Proteomes" id="UP000053105"/>
    </source>
</evidence>
<feature type="compositionally biased region" description="Polar residues" evidence="1">
    <location>
        <begin position="114"/>
        <end position="130"/>
    </location>
</feature>
<feature type="region of interest" description="Disordered" evidence="1">
    <location>
        <begin position="111"/>
        <end position="134"/>
    </location>
</feature>
<feature type="region of interest" description="Disordered" evidence="1">
    <location>
        <begin position="1"/>
        <end position="28"/>
    </location>
</feature>
<gene>
    <name evidence="2" type="ORF">WN51_06016</name>
</gene>
<dbReference type="EMBL" id="KQ435881">
    <property type="protein sequence ID" value="KOX69828.1"/>
    <property type="molecule type" value="Genomic_DNA"/>
</dbReference>
<proteinExistence type="predicted"/>
<reference evidence="2 3" key="1">
    <citation type="submission" date="2015-07" db="EMBL/GenBank/DDBJ databases">
        <title>The genome of Melipona quadrifasciata.</title>
        <authorList>
            <person name="Pan H."/>
            <person name="Kapheim K."/>
        </authorList>
    </citation>
    <scope>NUCLEOTIDE SEQUENCE [LARGE SCALE GENOMIC DNA]</scope>
    <source>
        <strain evidence="2">0111107301</strain>
        <tissue evidence="2">Whole body</tissue>
    </source>
</reference>
<organism evidence="2 3">
    <name type="scientific">Melipona quadrifasciata</name>
    <dbReference type="NCBI Taxonomy" id="166423"/>
    <lineage>
        <taxon>Eukaryota</taxon>
        <taxon>Metazoa</taxon>
        <taxon>Ecdysozoa</taxon>
        <taxon>Arthropoda</taxon>
        <taxon>Hexapoda</taxon>
        <taxon>Insecta</taxon>
        <taxon>Pterygota</taxon>
        <taxon>Neoptera</taxon>
        <taxon>Endopterygota</taxon>
        <taxon>Hymenoptera</taxon>
        <taxon>Apocrita</taxon>
        <taxon>Aculeata</taxon>
        <taxon>Apoidea</taxon>
        <taxon>Anthophila</taxon>
        <taxon>Apidae</taxon>
        <taxon>Melipona</taxon>
    </lineage>
</organism>
<dbReference type="Proteomes" id="UP000053105">
    <property type="component" value="Unassembled WGS sequence"/>
</dbReference>
<name>A0A0N0U3G6_9HYME</name>
<sequence length="198" mass="21761">MSMPTKGKHHHLPQHHQHHSQSHHNPAQHQPQLLVNVNQPSVHSPQTYNTVVTTNTPRFVPNAGLWVFCFVLTCCSTNHGRVPALDHGVFLGRLKGHKLGRFRNARGSVLFGTRPNTSDHQVSRLPSSDPNSEEAKTCKRKFGKGGFVCGTGSPLGDVQTIPFQWVNLVVDITCMCSTNRKFPVAGVGGAKRETPVEP</sequence>
<dbReference type="AlphaFoldDB" id="A0A0N0U3G6"/>
<evidence type="ECO:0000313" key="2">
    <source>
        <dbReference type="EMBL" id="KOX69828.1"/>
    </source>
</evidence>
<evidence type="ECO:0000256" key="1">
    <source>
        <dbReference type="SAM" id="MobiDB-lite"/>
    </source>
</evidence>
<accession>A0A0N0U3G6</accession>
<dbReference type="STRING" id="166423.A0A0N0U3G6"/>